<keyword evidence="1" id="KW-0732">Signal</keyword>
<proteinExistence type="predicted"/>
<keyword evidence="3" id="KW-1185">Reference proteome</keyword>
<feature type="signal peptide" evidence="1">
    <location>
        <begin position="1"/>
        <end position="31"/>
    </location>
</feature>
<evidence type="ECO:0000256" key="1">
    <source>
        <dbReference type="SAM" id="SignalP"/>
    </source>
</evidence>
<dbReference type="SUPFAM" id="SSF63829">
    <property type="entry name" value="Calcium-dependent phosphotriesterase"/>
    <property type="match status" value="1"/>
</dbReference>
<dbReference type="InterPro" id="IPR015915">
    <property type="entry name" value="Kelch-typ_b-propeller"/>
</dbReference>
<evidence type="ECO:0000313" key="3">
    <source>
        <dbReference type="Proteomes" id="UP000318017"/>
    </source>
</evidence>
<dbReference type="KEGG" id="ahel:Q31a_38010"/>
<accession>A0A518GA54</accession>
<evidence type="ECO:0008006" key="4">
    <source>
        <dbReference type="Google" id="ProtNLM"/>
    </source>
</evidence>
<dbReference type="Proteomes" id="UP000318017">
    <property type="component" value="Chromosome"/>
</dbReference>
<organism evidence="2 3">
    <name type="scientific">Aureliella helgolandensis</name>
    <dbReference type="NCBI Taxonomy" id="2527968"/>
    <lineage>
        <taxon>Bacteria</taxon>
        <taxon>Pseudomonadati</taxon>
        <taxon>Planctomycetota</taxon>
        <taxon>Planctomycetia</taxon>
        <taxon>Pirellulales</taxon>
        <taxon>Pirellulaceae</taxon>
        <taxon>Aureliella</taxon>
    </lineage>
</organism>
<dbReference type="EMBL" id="CP036298">
    <property type="protein sequence ID" value="QDV25475.1"/>
    <property type="molecule type" value="Genomic_DNA"/>
</dbReference>
<name>A0A518GA54_9BACT</name>
<feature type="chain" id="PRO_5021789914" description="SMP-30/Gluconolaconase/LRE-like region" evidence="1">
    <location>
        <begin position="32"/>
        <end position="288"/>
    </location>
</feature>
<reference evidence="2 3" key="1">
    <citation type="submission" date="2019-02" db="EMBL/GenBank/DDBJ databases">
        <title>Deep-cultivation of Planctomycetes and their phenomic and genomic characterization uncovers novel biology.</title>
        <authorList>
            <person name="Wiegand S."/>
            <person name="Jogler M."/>
            <person name="Boedeker C."/>
            <person name="Pinto D."/>
            <person name="Vollmers J."/>
            <person name="Rivas-Marin E."/>
            <person name="Kohn T."/>
            <person name="Peeters S.H."/>
            <person name="Heuer A."/>
            <person name="Rast P."/>
            <person name="Oberbeckmann S."/>
            <person name="Bunk B."/>
            <person name="Jeske O."/>
            <person name="Meyerdierks A."/>
            <person name="Storesund J.E."/>
            <person name="Kallscheuer N."/>
            <person name="Luecker S."/>
            <person name="Lage O.M."/>
            <person name="Pohl T."/>
            <person name="Merkel B.J."/>
            <person name="Hornburger P."/>
            <person name="Mueller R.-W."/>
            <person name="Bruemmer F."/>
            <person name="Labrenz M."/>
            <person name="Spormann A.M."/>
            <person name="Op den Camp H."/>
            <person name="Overmann J."/>
            <person name="Amann R."/>
            <person name="Jetten M.S.M."/>
            <person name="Mascher T."/>
            <person name="Medema M.H."/>
            <person name="Devos D.P."/>
            <person name="Kaster A.-K."/>
            <person name="Ovreas L."/>
            <person name="Rohde M."/>
            <person name="Galperin M.Y."/>
            <person name="Jogler C."/>
        </authorList>
    </citation>
    <scope>NUCLEOTIDE SEQUENCE [LARGE SCALE GENOMIC DNA]</scope>
    <source>
        <strain evidence="2 3">Q31a</strain>
    </source>
</reference>
<evidence type="ECO:0000313" key="2">
    <source>
        <dbReference type="EMBL" id="QDV25475.1"/>
    </source>
</evidence>
<sequence precursor="true">MIDLRHPLRRFLGTLTIANALILSSAAIGNANDSPPAQWPDSIVCEGDYQHHLQGVCVDRHAQVYWSFTTQLVKTDSQGRVLKQLAVPNHHGDLCILGDQIYVAVNLGLFNDPAGNADSWVYVYDAKTLDLVSKHEVQEVFHGAGGIGVREGHFFVVGGLPDGVQENYVYEYDASFRFLKKHVIDSKWTHLGIQTATFHDGQWWFGCYGTPKILLTTDADFKLRGRFEFDCSLGVVGVSPREGAASGKILFAKGPRTSDGRHLGSLHAARPDPQVGLVEVDPPTEVEE</sequence>
<protein>
    <recommendedName>
        <fullName evidence="4">SMP-30/Gluconolaconase/LRE-like region</fullName>
    </recommendedName>
</protein>
<dbReference type="RefSeq" id="WP_231690815.1">
    <property type="nucleotide sequence ID" value="NZ_CP036298.1"/>
</dbReference>
<dbReference type="Gene3D" id="2.120.10.80">
    <property type="entry name" value="Kelch-type beta propeller"/>
    <property type="match status" value="1"/>
</dbReference>
<gene>
    <name evidence="2" type="ORF">Q31a_38010</name>
</gene>
<dbReference type="AlphaFoldDB" id="A0A518GA54"/>